<evidence type="ECO:0000256" key="3">
    <source>
        <dbReference type="ARBA" id="ARBA00022679"/>
    </source>
</evidence>
<protein>
    <recommendedName>
        <fullName evidence="1">non-specific serine/threonine protein kinase</fullName>
        <ecNumber evidence="1">2.7.11.1</ecNumber>
    </recommendedName>
</protein>
<dbReference type="InterPro" id="IPR008271">
    <property type="entry name" value="Ser/Thr_kinase_AS"/>
</dbReference>
<keyword evidence="6" id="KW-0067">ATP-binding</keyword>
<dbReference type="CDD" id="cd14014">
    <property type="entry name" value="STKc_PknB_like"/>
    <property type="match status" value="1"/>
</dbReference>
<evidence type="ECO:0000259" key="9">
    <source>
        <dbReference type="PROSITE" id="PS50011"/>
    </source>
</evidence>
<evidence type="ECO:0000256" key="1">
    <source>
        <dbReference type="ARBA" id="ARBA00012513"/>
    </source>
</evidence>
<keyword evidence="5 10" id="KW-0418">Kinase</keyword>
<dbReference type="GO" id="GO:0005524">
    <property type="term" value="F:ATP binding"/>
    <property type="evidence" value="ECO:0007669"/>
    <property type="project" value="UniProtKB-KW"/>
</dbReference>
<dbReference type="OrthoDB" id="9762169at2"/>
<dbReference type="InterPro" id="IPR000719">
    <property type="entry name" value="Prot_kinase_dom"/>
</dbReference>
<evidence type="ECO:0000256" key="6">
    <source>
        <dbReference type="ARBA" id="ARBA00022840"/>
    </source>
</evidence>
<evidence type="ECO:0000256" key="2">
    <source>
        <dbReference type="ARBA" id="ARBA00022527"/>
    </source>
</evidence>
<feature type="compositionally biased region" description="Low complexity" evidence="7">
    <location>
        <begin position="342"/>
        <end position="364"/>
    </location>
</feature>
<dbReference type="PROSITE" id="PS50011">
    <property type="entry name" value="PROTEIN_KINASE_DOM"/>
    <property type="match status" value="1"/>
</dbReference>
<dbReference type="SMART" id="SM00220">
    <property type="entry name" value="S_TKc"/>
    <property type="match status" value="1"/>
</dbReference>
<dbReference type="Pfam" id="PF00069">
    <property type="entry name" value="Pkinase"/>
    <property type="match status" value="1"/>
</dbReference>
<dbReference type="Gene3D" id="1.10.510.10">
    <property type="entry name" value="Transferase(Phosphotransferase) domain 1"/>
    <property type="match status" value="1"/>
</dbReference>
<evidence type="ECO:0000256" key="4">
    <source>
        <dbReference type="ARBA" id="ARBA00022741"/>
    </source>
</evidence>
<dbReference type="InterPro" id="IPR011009">
    <property type="entry name" value="Kinase-like_dom_sf"/>
</dbReference>
<evidence type="ECO:0000313" key="10">
    <source>
        <dbReference type="EMBL" id="RIX27776.1"/>
    </source>
</evidence>
<dbReference type="PROSITE" id="PS00108">
    <property type="entry name" value="PROTEIN_KINASE_ST"/>
    <property type="match status" value="1"/>
</dbReference>
<name>A0A3A1TZY6_9MICO</name>
<evidence type="ECO:0000256" key="8">
    <source>
        <dbReference type="SAM" id="Phobius"/>
    </source>
</evidence>
<dbReference type="Gene3D" id="3.30.200.20">
    <property type="entry name" value="Phosphorylase Kinase, domain 1"/>
    <property type="match status" value="1"/>
</dbReference>
<comment type="caution">
    <text evidence="10">The sequence shown here is derived from an EMBL/GenBank/DDBJ whole genome shotgun (WGS) entry which is preliminary data.</text>
</comment>
<sequence>MEDDGRVLDDRYELRGLLGRGGAGTVHRAWDRERRREVAVKLIDGGAARPGRGEAEVLAGLDHPRLVALHDVLTTPDGVALVMELVDGPSLAARLEQGPLDADEAAVVLRDVASGLAHAHRRGVVHRDVKPGNVLLGLEGDRVIAAKLTDFGIARLADATRTTAERTVVGTLRYLSPEQARGERATAASDVYALGLTVLAALTGAPAFPGSATESLAGRLLRAPAVPEALPEDWRELLLGMTAPAEQDRLDASTAAALAHALGRSAVPAPTLVAAAAAPVRAVLPAARRPRRRFALVGGVAATGLLLGAAGAAVLAPAEADRALSAEDLPAVSAPPSRATVVPSAAPSPRTTAAASAADAGATAVRDDDDRGSDHRGRGRGRSGSGHGED</sequence>
<keyword evidence="8" id="KW-0472">Membrane</keyword>
<dbReference type="EMBL" id="QXTG01000002">
    <property type="protein sequence ID" value="RIX27776.1"/>
    <property type="molecule type" value="Genomic_DNA"/>
</dbReference>
<keyword evidence="3" id="KW-0808">Transferase</keyword>
<keyword evidence="8" id="KW-1133">Transmembrane helix</keyword>
<keyword evidence="4" id="KW-0547">Nucleotide-binding</keyword>
<dbReference type="PANTHER" id="PTHR43289:SF6">
    <property type="entry name" value="SERINE_THREONINE-PROTEIN KINASE NEKL-3"/>
    <property type="match status" value="1"/>
</dbReference>
<keyword evidence="2 10" id="KW-0723">Serine/threonine-protein kinase</keyword>
<evidence type="ECO:0000256" key="5">
    <source>
        <dbReference type="ARBA" id="ARBA00022777"/>
    </source>
</evidence>
<feature type="region of interest" description="Disordered" evidence="7">
    <location>
        <begin position="331"/>
        <end position="390"/>
    </location>
</feature>
<dbReference type="Proteomes" id="UP000265742">
    <property type="component" value="Unassembled WGS sequence"/>
</dbReference>
<feature type="transmembrane region" description="Helical" evidence="8">
    <location>
        <begin position="294"/>
        <end position="316"/>
    </location>
</feature>
<organism evidence="10 11">
    <name type="scientific">Amnibacterium setariae</name>
    <dbReference type="NCBI Taxonomy" id="2306585"/>
    <lineage>
        <taxon>Bacteria</taxon>
        <taxon>Bacillati</taxon>
        <taxon>Actinomycetota</taxon>
        <taxon>Actinomycetes</taxon>
        <taxon>Micrococcales</taxon>
        <taxon>Microbacteriaceae</taxon>
        <taxon>Amnibacterium</taxon>
    </lineage>
</organism>
<dbReference type="PANTHER" id="PTHR43289">
    <property type="entry name" value="MITOGEN-ACTIVATED PROTEIN KINASE KINASE KINASE 20-RELATED"/>
    <property type="match status" value="1"/>
</dbReference>
<gene>
    <name evidence="10" type="ORF">D1781_09540</name>
</gene>
<dbReference type="EC" id="2.7.11.1" evidence="1"/>
<accession>A0A3A1TZY6</accession>
<reference evidence="11" key="1">
    <citation type="submission" date="2018-09" db="EMBL/GenBank/DDBJ databases">
        <authorList>
            <person name="Kim I."/>
        </authorList>
    </citation>
    <scope>NUCLEOTIDE SEQUENCE [LARGE SCALE GENOMIC DNA]</scope>
    <source>
        <strain evidence="11">DD4a</strain>
    </source>
</reference>
<dbReference type="GO" id="GO:0004674">
    <property type="term" value="F:protein serine/threonine kinase activity"/>
    <property type="evidence" value="ECO:0007669"/>
    <property type="project" value="UniProtKB-KW"/>
</dbReference>
<proteinExistence type="predicted"/>
<dbReference type="AlphaFoldDB" id="A0A3A1TZY6"/>
<dbReference type="SUPFAM" id="SSF56112">
    <property type="entry name" value="Protein kinase-like (PK-like)"/>
    <property type="match status" value="1"/>
</dbReference>
<evidence type="ECO:0000256" key="7">
    <source>
        <dbReference type="SAM" id="MobiDB-lite"/>
    </source>
</evidence>
<evidence type="ECO:0000313" key="11">
    <source>
        <dbReference type="Proteomes" id="UP000265742"/>
    </source>
</evidence>
<feature type="compositionally biased region" description="Basic and acidic residues" evidence="7">
    <location>
        <begin position="365"/>
        <end position="376"/>
    </location>
</feature>
<keyword evidence="8" id="KW-0812">Transmembrane</keyword>
<keyword evidence="11" id="KW-1185">Reference proteome</keyword>
<dbReference type="RefSeq" id="WP_119482085.1">
    <property type="nucleotide sequence ID" value="NZ_QXTG01000002.1"/>
</dbReference>
<feature type="domain" description="Protein kinase" evidence="9">
    <location>
        <begin position="12"/>
        <end position="263"/>
    </location>
</feature>